<evidence type="ECO:0000256" key="1">
    <source>
        <dbReference type="SAM" id="Coils"/>
    </source>
</evidence>
<evidence type="ECO:0000256" key="2">
    <source>
        <dbReference type="SAM" id="MobiDB-lite"/>
    </source>
</evidence>
<name>A0AAW0R2U8_9PEZI</name>
<keyword evidence="4" id="KW-1185">Reference proteome</keyword>
<evidence type="ECO:0000313" key="3">
    <source>
        <dbReference type="EMBL" id="KAK8121508.1"/>
    </source>
</evidence>
<dbReference type="Gene3D" id="1.10.287.1490">
    <property type="match status" value="1"/>
</dbReference>
<dbReference type="AlphaFoldDB" id="A0AAW0R2U8"/>
<reference evidence="3 4" key="1">
    <citation type="submission" date="2023-01" db="EMBL/GenBank/DDBJ databases">
        <title>Analysis of 21 Apiospora genomes using comparative genomics revels a genus with tremendous synthesis potential of carbohydrate active enzymes and secondary metabolites.</title>
        <authorList>
            <person name="Sorensen T."/>
        </authorList>
    </citation>
    <scope>NUCLEOTIDE SEQUENCE [LARGE SCALE GENOMIC DNA]</scope>
    <source>
        <strain evidence="3 4">CBS 117206</strain>
    </source>
</reference>
<organism evidence="3 4">
    <name type="scientific">Apiospora kogelbergensis</name>
    <dbReference type="NCBI Taxonomy" id="1337665"/>
    <lineage>
        <taxon>Eukaryota</taxon>
        <taxon>Fungi</taxon>
        <taxon>Dikarya</taxon>
        <taxon>Ascomycota</taxon>
        <taxon>Pezizomycotina</taxon>
        <taxon>Sordariomycetes</taxon>
        <taxon>Xylariomycetidae</taxon>
        <taxon>Amphisphaeriales</taxon>
        <taxon>Apiosporaceae</taxon>
        <taxon>Apiospora</taxon>
    </lineage>
</organism>
<dbReference type="EMBL" id="JAQQWP010000004">
    <property type="protein sequence ID" value="KAK8121508.1"/>
    <property type="molecule type" value="Genomic_DNA"/>
</dbReference>
<dbReference type="Proteomes" id="UP001392437">
    <property type="component" value="Unassembled WGS sequence"/>
</dbReference>
<feature type="region of interest" description="Disordered" evidence="2">
    <location>
        <begin position="208"/>
        <end position="250"/>
    </location>
</feature>
<protein>
    <submittedName>
        <fullName evidence="3">Uncharacterized protein</fullName>
    </submittedName>
</protein>
<feature type="coiled-coil region" evidence="1">
    <location>
        <begin position="295"/>
        <end position="403"/>
    </location>
</feature>
<sequence length="445" mass="50146">MLVTTTVVAVRDDGAVAMNSIELGSSFTFNAKYTPPTAPIFSLSIPLTEQVTIYLRFPPGLISSLEKNTCNKNDDTHPPYFDIIQRHLHKHRSFTRLQFKLHSRGQLITPAGFVLGDYDAKARHTFALVASLAATSAFSLYLPRDALTNASYQIFYQAWKKVSIPIDLRDMYNGTGGELYTIEDQDCLLSSIPGAVVTTLATGPPSYNSLPKYSDEGKSPLLPPSQLSTTSESDTVAAPTPPGYGDENEGQLRDVKEYGNKHGLSSDSEGFNLHRDLKRRAVDTLPQSVVPSVGLGQVQRLIDAFEDRIQKVQEQMESLKAEVQIGKRNEIEQRRKFEARLEEQEEEIGRLQEQNEALEERVIKTEGREEDIEEAIETVDVHFDEMRQDHERLREQLENFGDMMKDYMVDLAPEVCKPLYEKYLQDKADNFMSGMKDSIRKALGD</sequence>
<feature type="compositionally biased region" description="Polar residues" evidence="2">
    <location>
        <begin position="225"/>
        <end position="234"/>
    </location>
</feature>
<accession>A0AAW0R2U8</accession>
<evidence type="ECO:0000313" key="4">
    <source>
        <dbReference type="Proteomes" id="UP001392437"/>
    </source>
</evidence>
<proteinExistence type="predicted"/>
<comment type="caution">
    <text evidence="3">The sequence shown here is derived from an EMBL/GenBank/DDBJ whole genome shotgun (WGS) entry which is preliminary data.</text>
</comment>
<gene>
    <name evidence="3" type="ORF">PG999_005628</name>
</gene>
<keyword evidence="1" id="KW-0175">Coiled coil</keyword>